<name>A0A7W7HU19_9ACTN</name>
<dbReference type="SUPFAM" id="SSF49785">
    <property type="entry name" value="Galactose-binding domain-like"/>
    <property type="match status" value="2"/>
</dbReference>
<evidence type="ECO:0000256" key="2">
    <source>
        <dbReference type="SAM" id="SignalP"/>
    </source>
</evidence>
<dbReference type="InterPro" id="IPR008928">
    <property type="entry name" value="6-hairpin_glycosidase_sf"/>
</dbReference>
<proteinExistence type="predicted"/>
<evidence type="ECO:0000259" key="3">
    <source>
        <dbReference type="PROSITE" id="PS50022"/>
    </source>
</evidence>
<dbReference type="Pfam" id="PF00754">
    <property type="entry name" value="F5_F8_type_C"/>
    <property type="match status" value="1"/>
</dbReference>
<dbReference type="InterPro" id="IPR005887">
    <property type="entry name" value="GH92_a_mannosidase_put"/>
</dbReference>
<dbReference type="PANTHER" id="PTHR12143:SF43">
    <property type="entry name" value="PUTATIVE-RELATED"/>
    <property type="match status" value="1"/>
</dbReference>
<dbReference type="Gene3D" id="1.20.1610.10">
    <property type="entry name" value="alpha-1,2-mannosidases domains"/>
    <property type="match status" value="1"/>
</dbReference>
<evidence type="ECO:0000313" key="5">
    <source>
        <dbReference type="Proteomes" id="UP000578112"/>
    </source>
</evidence>
<dbReference type="Proteomes" id="UP000578112">
    <property type="component" value="Unassembled WGS sequence"/>
</dbReference>
<dbReference type="RefSeq" id="WP_184990770.1">
    <property type="nucleotide sequence ID" value="NZ_BOMK01000028.1"/>
</dbReference>
<dbReference type="FunFam" id="3.30.2080.10:FF:000001">
    <property type="entry name" value="Alpha-1,2-mannosidase subfamily"/>
    <property type="match status" value="1"/>
</dbReference>
<dbReference type="Gene3D" id="2.60.120.260">
    <property type="entry name" value="Galactose-binding domain-like"/>
    <property type="match status" value="2"/>
</dbReference>
<protein>
    <submittedName>
        <fullName evidence="4">Putative alpha-1,2-mannosidase</fullName>
    </submittedName>
</protein>
<feature type="region of interest" description="Disordered" evidence="1">
    <location>
        <begin position="1135"/>
        <end position="1179"/>
    </location>
</feature>
<dbReference type="Pfam" id="PF17678">
    <property type="entry name" value="Glyco_hydro_92N"/>
    <property type="match status" value="1"/>
</dbReference>
<gene>
    <name evidence="4" type="ORF">BJ971_001321</name>
</gene>
<dbReference type="InterPro" id="IPR014718">
    <property type="entry name" value="GH-type_carb-bd"/>
</dbReference>
<dbReference type="EMBL" id="JACHNH010000001">
    <property type="protein sequence ID" value="MBB4760765.1"/>
    <property type="molecule type" value="Genomic_DNA"/>
</dbReference>
<dbReference type="GO" id="GO:0006516">
    <property type="term" value="P:glycoprotein catabolic process"/>
    <property type="evidence" value="ECO:0007669"/>
    <property type="project" value="TreeGrafter"/>
</dbReference>
<reference evidence="4 5" key="1">
    <citation type="submission" date="2020-08" db="EMBL/GenBank/DDBJ databases">
        <title>Sequencing the genomes of 1000 actinobacteria strains.</title>
        <authorList>
            <person name="Klenk H.-P."/>
        </authorList>
    </citation>
    <scope>NUCLEOTIDE SEQUENCE [LARGE SCALE GENOMIC DNA]</scope>
    <source>
        <strain evidence="4 5">DSM 43149</strain>
    </source>
</reference>
<feature type="domain" description="F5/8 type C" evidence="3">
    <location>
        <begin position="59"/>
        <end position="208"/>
    </location>
</feature>
<sequence length="1424" mass="151476">MHRPRWGVALLSVTLIATAATLALGGGARAAAGGAFASSFETEDPQPDWTDTVDADAGSSGVDGNIVTGMPGSLRGDVTAIAVNAEPNGNEGAGNLNDGDSATKWLVDTPTSWAQYTLAAPAEAIRYALTSANDAPERDPRDWTLQGSADGTAWTTVDTRTGQTFAERFQTRIYEVANPASFPIYRLSITGHPSGNLTQLAELELAGADVTAPPAGPMQSRIGPGPASSPTAKAGAGYTGLRAFQISGRHTAEGRGYSYNKVFDVDVAVTGETELSYLVLPEFNREDLSDPATYTAVDLAFTDGTRLSQLGALDQNGIVVSPAAQGASKTLYTAQWNKRTARIGEVAAGKTIDRILIGYDKPSGPTAFRAWFDDISVAEVPAPRPRAHLSEYAETRRGTQSSGDFSRGNNFPATAVPHGFNFWTPVTNAGTTSWLYEYHRRNNAANRPTLQAFSASHEPSPWMGDRQTFQVMPSAAAGVPDANRAVRALAFGHENEVAKPYYYGVTFDNGLKTEFAPADHAALFQFTFTDDNANLILDNVNTGAGLTIDAANGTVSGWSDVNSGGLSAGWTRMFMYATFDAPVASSGMLPTGNRPSTGYVKFDTARDRTVRMRIATSLISVEQARHNLDLEIAADATLESVRDAAQALWDAKMHTVEVEGASEDQLVTLYSNLYRLFLYPNSGYENTGSATEPVYRHTVQSAVTSPASTPTETGAPVKDGKVYVNNGFWDTYRTTWPAYSLLTPDKAGEMVDGFVQQYRDGGWISRWSSPGYANLMVGTSSDVAFADAYLKGVPGIPAETAYQAALKNATVAPPNSNVGRKGMASAIFKGYTPSDSTGEAMSWAMDGYINDFGIANMAEALAKKGGPKAADYAEQAEYFRNRAQNYVNMFDSSVDFFQGRSTSGVWRNPPDTYDPRVWGYDYTETDGWNMAFHVPQDGQGLANLYGGRDGLAKKLDKFFDTPETATFYGSYGGPIHEMYEARDVRMGQYGHSNQPSHHIIYMYDYAGQPYKTQKLVREATSRLYLGSEIGQGYPGDEDNGEMSAWQIFSALGFYPLRMGSPEYAIGSPLFTKATVNLGGGKKIVVNAPGNSRSNVYVQSLKVNGKAYDSTSLPHSLLTDGATLDFTMGAEPSNWGTGVDAAPPSLTSGTAAPTPLRDLTGPGRGTASDPALVDDTSTTQTTFASQTPSWQYRFASAGERATYYTLTSGAAAGDPKAWRLRGSYDGTTWTTVDERADQAFDWRLQTRPFKIASPGRYAYYRLEVTANTGEASTTLAEVELLGVPEPACTTVISDKVVGALSVRSGVTCIRAGAQITGLVSVSRGASLYATGANLRAAVTATGAGTVALLHSTVSGPLTVSGSGPVSVEDSTFTRAVTLRTNTGPTVVAGNTIGGSLTCTGNNPAPVANGLPNTVSGARLGQCSGL</sequence>
<dbReference type="InterPro" id="IPR050883">
    <property type="entry name" value="PNGase"/>
</dbReference>
<dbReference type="Gene3D" id="3.30.2080.10">
    <property type="entry name" value="GH92 mannosidase domain"/>
    <property type="match status" value="1"/>
</dbReference>
<dbReference type="NCBIfam" id="TIGR01180">
    <property type="entry name" value="aman2_put"/>
    <property type="match status" value="1"/>
</dbReference>
<dbReference type="InterPro" id="IPR008979">
    <property type="entry name" value="Galactose-bd-like_sf"/>
</dbReference>
<evidence type="ECO:0000256" key="1">
    <source>
        <dbReference type="SAM" id="MobiDB-lite"/>
    </source>
</evidence>
<dbReference type="PROSITE" id="PS50022">
    <property type="entry name" value="FA58C_3"/>
    <property type="match status" value="1"/>
</dbReference>
<organism evidence="4 5">
    <name type="scientific">Actinoplanes digitatis</name>
    <dbReference type="NCBI Taxonomy" id="1868"/>
    <lineage>
        <taxon>Bacteria</taxon>
        <taxon>Bacillati</taxon>
        <taxon>Actinomycetota</taxon>
        <taxon>Actinomycetes</taxon>
        <taxon>Micromonosporales</taxon>
        <taxon>Micromonosporaceae</taxon>
        <taxon>Actinoplanes</taxon>
    </lineage>
</organism>
<feature type="signal peptide" evidence="2">
    <location>
        <begin position="1"/>
        <end position="19"/>
    </location>
</feature>
<dbReference type="GO" id="GO:0005975">
    <property type="term" value="P:carbohydrate metabolic process"/>
    <property type="evidence" value="ECO:0007669"/>
    <property type="project" value="InterPro"/>
</dbReference>
<dbReference type="GO" id="GO:0000224">
    <property type="term" value="F:peptide-N4-(N-acetyl-beta-glucosaminyl)asparagine amidase activity"/>
    <property type="evidence" value="ECO:0007669"/>
    <property type="project" value="TreeGrafter"/>
</dbReference>
<keyword evidence="2" id="KW-0732">Signal</keyword>
<dbReference type="InterPro" id="IPR041371">
    <property type="entry name" value="GH92_N"/>
</dbReference>
<keyword evidence="5" id="KW-1185">Reference proteome</keyword>
<comment type="caution">
    <text evidence="4">The sequence shown here is derived from an EMBL/GenBank/DDBJ whole genome shotgun (WGS) entry which is preliminary data.</text>
</comment>
<dbReference type="Pfam" id="PF07971">
    <property type="entry name" value="Glyco_hydro_92"/>
    <property type="match status" value="1"/>
</dbReference>
<dbReference type="PANTHER" id="PTHR12143">
    <property type="entry name" value="PEPTIDE N-GLYCANASE PNGASE -RELATED"/>
    <property type="match status" value="1"/>
</dbReference>
<feature type="chain" id="PRO_5039035624" evidence="2">
    <location>
        <begin position="20"/>
        <end position="1424"/>
    </location>
</feature>
<dbReference type="Gene3D" id="2.70.98.10">
    <property type="match status" value="1"/>
</dbReference>
<dbReference type="InterPro" id="IPR012939">
    <property type="entry name" value="Glyco_hydro_92"/>
</dbReference>
<dbReference type="GO" id="GO:0030246">
    <property type="term" value="F:carbohydrate binding"/>
    <property type="evidence" value="ECO:0007669"/>
    <property type="project" value="InterPro"/>
</dbReference>
<dbReference type="SUPFAM" id="SSF48208">
    <property type="entry name" value="Six-hairpin glycosidases"/>
    <property type="match status" value="1"/>
</dbReference>
<dbReference type="InterPro" id="IPR000421">
    <property type="entry name" value="FA58C"/>
</dbReference>
<accession>A0A7W7HU19</accession>
<dbReference type="GO" id="GO:0005829">
    <property type="term" value="C:cytosol"/>
    <property type="evidence" value="ECO:0007669"/>
    <property type="project" value="TreeGrafter"/>
</dbReference>
<evidence type="ECO:0000313" key="4">
    <source>
        <dbReference type="EMBL" id="MBB4760765.1"/>
    </source>
</evidence>
<dbReference type="Gene3D" id="1.20.1050.60">
    <property type="entry name" value="alpha-1,2-mannosidase"/>
    <property type="match status" value="1"/>
</dbReference>
<dbReference type="FunFam" id="1.20.1050.60:FF:000001">
    <property type="entry name" value="Putative alpha-1,2-mannosidase"/>
    <property type="match status" value="1"/>
</dbReference>